<evidence type="ECO:0000313" key="2">
    <source>
        <dbReference type="EMBL" id="KKT45555.1"/>
    </source>
</evidence>
<reference evidence="2 3" key="1">
    <citation type="journal article" date="2015" name="Nature">
        <title>rRNA introns, odd ribosomes, and small enigmatic genomes across a large radiation of phyla.</title>
        <authorList>
            <person name="Brown C.T."/>
            <person name="Hug L.A."/>
            <person name="Thomas B.C."/>
            <person name="Sharon I."/>
            <person name="Castelle C.J."/>
            <person name="Singh A."/>
            <person name="Wilkins M.J."/>
            <person name="Williams K.H."/>
            <person name="Banfield J.F."/>
        </authorList>
    </citation>
    <scope>NUCLEOTIDE SEQUENCE [LARGE SCALE GENOMIC DNA]</scope>
</reference>
<dbReference type="GO" id="GO:0003993">
    <property type="term" value="F:acid phosphatase activity"/>
    <property type="evidence" value="ECO:0007669"/>
    <property type="project" value="InterPro"/>
</dbReference>
<proteinExistence type="predicted"/>
<dbReference type="InterPro" id="IPR013783">
    <property type="entry name" value="Ig-like_fold"/>
</dbReference>
<feature type="region of interest" description="Disordered" evidence="1">
    <location>
        <begin position="247"/>
        <end position="270"/>
    </location>
</feature>
<feature type="non-terminal residue" evidence="2">
    <location>
        <position position="333"/>
    </location>
</feature>
<dbReference type="Gene3D" id="2.60.40.10">
    <property type="entry name" value="Immunoglobulins"/>
    <property type="match status" value="1"/>
</dbReference>
<gene>
    <name evidence="2" type="ORF">UW37_C0045G0006</name>
</gene>
<dbReference type="EMBL" id="LCIB01000045">
    <property type="protein sequence ID" value="KKT45555.1"/>
    <property type="molecule type" value="Genomic_DNA"/>
</dbReference>
<feature type="compositionally biased region" description="Polar residues" evidence="1">
    <location>
        <begin position="255"/>
        <end position="269"/>
    </location>
</feature>
<dbReference type="GO" id="GO:0046872">
    <property type="term" value="F:metal ion binding"/>
    <property type="evidence" value="ECO:0007669"/>
    <property type="project" value="InterPro"/>
</dbReference>
<evidence type="ECO:0000256" key="1">
    <source>
        <dbReference type="SAM" id="MobiDB-lite"/>
    </source>
</evidence>
<comment type="caution">
    <text evidence="2">The sequence shown here is derived from an EMBL/GenBank/DDBJ whole genome shotgun (WGS) entry which is preliminary data.</text>
</comment>
<dbReference type="InterPro" id="IPR008963">
    <property type="entry name" value="Purple_acid_Pase-like_N"/>
</dbReference>
<evidence type="ECO:0000313" key="3">
    <source>
        <dbReference type="Proteomes" id="UP000034063"/>
    </source>
</evidence>
<name>A0A0G1HF86_9BACT</name>
<dbReference type="AlphaFoldDB" id="A0A0G1HF86"/>
<evidence type="ECO:0008006" key="4">
    <source>
        <dbReference type="Google" id="ProtNLM"/>
    </source>
</evidence>
<accession>A0A0G1HF86</accession>
<organism evidence="2 3">
    <name type="scientific">Candidatus Gottesmanbacteria bacterium GW2011_GWA2_44_17</name>
    <dbReference type="NCBI Taxonomy" id="1618444"/>
    <lineage>
        <taxon>Bacteria</taxon>
        <taxon>Candidatus Gottesmaniibacteriota</taxon>
    </lineage>
</organism>
<dbReference type="SUPFAM" id="SSF49363">
    <property type="entry name" value="Purple acid phosphatase, N-terminal domain"/>
    <property type="match status" value="1"/>
</dbReference>
<protein>
    <recommendedName>
        <fullName evidence="4">Fibronectin type-III domain-containing protein</fullName>
    </recommendedName>
</protein>
<sequence length="333" mass="34667">MHKAYKIPTLLGLIVLVGGLIGGIVMINSRQQLIPKAAASPTPQGVALSNVTDTSFTVSWTTTISATGFIKLMSQGKSDRIILDGRDNNNGSQNKRIVHYVLVDSLTAAQTYKFVIGVDNGQFDQNGSPFSVKTAQALSSAPQSDIASGVILSGNGQAAEGVIVYVQLPSGQLASALSGSNGGWAVPLSTIRAENGDSWLNYDLSATVYAIKVDGGPDGIADAILTTAIDKPVPPLKLGNSYDFRQSREPISDATGKQTTASGSSTSDKSGAKSLFDFSSLGPVTPLNEGLTLDNPKKEGEIIYTDKPEFFGSGPAGSSVEIKIESVNPISGE</sequence>
<dbReference type="Proteomes" id="UP000034063">
    <property type="component" value="Unassembled WGS sequence"/>
</dbReference>